<dbReference type="Proteomes" id="UP001529510">
    <property type="component" value="Unassembled WGS sequence"/>
</dbReference>
<accession>A0ABD0PXN8</accession>
<gene>
    <name evidence="2" type="ORF">M9458_027085</name>
</gene>
<reference evidence="2 3" key="1">
    <citation type="submission" date="2024-05" db="EMBL/GenBank/DDBJ databases">
        <title>Genome sequencing and assembly of Indian major carp, Cirrhinus mrigala (Hamilton, 1822).</title>
        <authorList>
            <person name="Mohindra V."/>
            <person name="Chowdhury L.M."/>
            <person name="Lal K."/>
            <person name="Jena J.K."/>
        </authorList>
    </citation>
    <scope>NUCLEOTIDE SEQUENCE [LARGE SCALE GENOMIC DNA]</scope>
    <source>
        <strain evidence="2">CM1030</strain>
        <tissue evidence="2">Blood</tissue>
    </source>
</reference>
<sequence>CSDLFQHYLSECQLYLEAVPALFRLELLENIFSLLFLSDSDFSPQSDQISTSTETQPDTNTEKRKPNSTKSMSTAESVLKAEKEGEKIEGLKEEIQSRESDQINPELGHLTSGVMEGILRLVREGLEGVCGVGQEDGRALAADVELAESLGCSVTAETLSKYTAEA</sequence>
<evidence type="ECO:0000313" key="2">
    <source>
        <dbReference type="EMBL" id="KAL0178191.1"/>
    </source>
</evidence>
<feature type="compositionally biased region" description="Basic and acidic residues" evidence="1">
    <location>
        <begin position="79"/>
        <end position="88"/>
    </location>
</feature>
<dbReference type="PANTHER" id="PTHR46591:SF1">
    <property type="entry name" value="ZINC FINGER FYVE DOMAIN-CONTAINING PROTEIN 26"/>
    <property type="match status" value="1"/>
</dbReference>
<evidence type="ECO:0000256" key="1">
    <source>
        <dbReference type="SAM" id="MobiDB-lite"/>
    </source>
</evidence>
<feature type="region of interest" description="Disordered" evidence="1">
    <location>
        <begin position="43"/>
        <end position="88"/>
    </location>
</feature>
<dbReference type="InterPro" id="IPR028730">
    <property type="entry name" value="ZFYVE26"/>
</dbReference>
<feature type="non-terminal residue" evidence="2">
    <location>
        <position position="1"/>
    </location>
</feature>
<comment type="caution">
    <text evidence="2">The sequence shown here is derived from an EMBL/GenBank/DDBJ whole genome shotgun (WGS) entry which is preliminary data.</text>
</comment>
<organism evidence="2 3">
    <name type="scientific">Cirrhinus mrigala</name>
    <name type="common">Mrigala</name>
    <dbReference type="NCBI Taxonomy" id="683832"/>
    <lineage>
        <taxon>Eukaryota</taxon>
        <taxon>Metazoa</taxon>
        <taxon>Chordata</taxon>
        <taxon>Craniata</taxon>
        <taxon>Vertebrata</taxon>
        <taxon>Euteleostomi</taxon>
        <taxon>Actinopterygii</taxon>
        <taxon>Neopterygii</taxon>
        <taxon>Teleostei</taxon>
        <taxon>Ostariophysi</taxon>
        <taxon>Cypriniformes</taxon>
        <taxon>Cyprinidae</taxon>
        <taxon>Labeoninae</taxon>
        <taxon>Labeonini</taxon>
        <taxon>Cirrhinus</taxon>
    </lineage>
</organism>
<proteinExistence type="predicted"/>
<feature type="non-terminal residue" evidence="2">
    <location>
        <position position="166"/>
    </location>
</feature>
<dbReference type="EMBL" id="JAMKFB020000013">
    <property type="protein sequence ID" value="KAL0178191.1"/>
    <property type="molecule type" value="Genomic_DNA"/>
</dbReference>
<dbReference type="PANTHER" id="PTHR46591">
    <property type="entry name" value="ZINC FINGER FYVE DOMAIN-CONTAINING PROTEIN 26"/>
    <property type="match status" value="1"/>
</dbReference>
<name>A0ABD0PXN8_CIRMR</name>
<evidence type="ECO:0000313" key="3">
    <source>
        <dbReference type="Proteomes" id="UP001529510"/>
    </source>
</evidence>
<protein>
    <submittedName>
        <fullName evidence="2">Uncharacterized protein</fullName>
    </submittedName>
</protein>
<keyword evidence="3" id="KW-1185">Reference proteome</keyword>
<dbReference type="AlphaFoldDB" id="A0ABD0PXN8"/>